<sequence>MSFPSAASNLPHASCDQTTSLFISRVLNRASYFWDSYFTRRRLELLSDLGL</sequence>
<keyword evidence="1" id="KW-0496">Mitochondrion</keyword>
<evidence type="ECO:0000313" key="1">
    <source>
        <dbReference type="EMBL" id="ART31133.1"/>
    </source>
</evidence>
<dbReference type="AlphaFoldDB" id="A0A1Y0B193"/>
<dbReference type="EMBL" id="KY774314">
    <property type="protein sequence ID" value="ART31133.1"/>
    <property type="molecule type" value="Genomic_DNA"/>
</dbReference>
<protein>
    <submittedName>
        <fullName evidence="1">Uncharacterized protein</fullName>
    </submittedName>
</protein>
<gene>
    <name evidence="1" type="ORF">AEK19_MT0904</name>
</gene>
<name>A0A1Y0B193_9LAMI</name>
<reference evidence="1" key="1">
    <citation type="submission" date="2017-03" db="EMBL/GenBank/DDBJ databases">
        <title>The mitochondrial genome of the carnivorous plant Utricularia reniformis (Lentibulariaceae): structure, comparative analysis and evolutionary landmarks.</title>
        <authorList>
            <person name="Silva S.R."/>
            <person name="Alvarenga D.O."/>
            <person name="Michael T.P."/>
            <person name="Miranda V.F.O."/>
            <person name="Varani A.M."/>
        </authorList>
    </citation>
    <scope>NUCLEOTIDE SEQUENCE</scope>
</reference>
<organism evidence="1">
    <name type="scientific">Utricularia reniformis</name>
    <dbReference type="NCBI Taxonomy" id="192314"/>
    <lineage>
        <taxon>Eukaryota</taxon>
        <taxon>Viridiplantae</taxon>
        <taxon>Streptophyta</taxon>
        <taxon>Embryophyta</taxon>
        <taxon>Tracheophyta</taxon>
        <taxon>Spermatophyta</taxon>
        <taxon>Magnoliopsida</taxon>
        <taxon>eudicotyledons</taxon>
        <taxon>Gunneridae</taxon>
        <taxon>Pentapetalae</taxon>
        <taxon>asterids</taxon>
        <taxon>lamiids</taxon>
        <taxon>Lamiales</taxon>
        <taxon>Lentibulariaceae</taxon>
        <taxon>Utricularia</taxon>
    </lineage>
</organism>
<geneLocation type="mitochondrion" evidence="1"/>
<accession>A0A1Y0B193</accession>
<proteinExistence type="predicted"/>